<gene>
    <name evidence="1" type="ORF">F8M41_010007</name>
</gene>
<proteinExistence type="predicted"/>
<name>A0A8H3X471_GIGMA</name>
<reference evidence="1 2" key="1">
    <citation type="journal article" date="2019" name="Environ. Microbiol.">
        <title>At the nexus of three kingdoms: the genome of the mycorrhizal fungus Gigaspora margarita provides insights into plant, endobacterial and fungal interactions.</title>
        <authorList>
            <person name="Venice F."/>
            <person name="Ghignone S."/>
            <person name="Salvioli di Fossalunga A."/>
            <person name="Amselem J."/>
            <person name="Novero M."/>
            <person name="Xianan X."/>
            <person name="Sedzielewska Toro K."/>
            <person name="Morin E."/>
            <person name="Lipzen A."/>
            <person name="Grigoriev I.V."/>
            <person name="Henrissat B."/>
            <person name="Martin F.M."/>
            <person name="Bonfante P."/>
        </authorList>
    </citation>
    <scope>NUCLEOTIDE SEQUENCE [LARGE SCALE GENOMIC DNA]</scope>
    <source>
        <strain evidence="1 2">BEG34</strain>
    </source>
</reference>
<organism evidence="1 2">
    <name type="scientific">Gigaspora margarita</name>
    <dbReference type="NCBI Taxonomy" id="4874"/>
    <lineage>
        <taxon>Eukaryota</taxon>
        <taxon>Fungi</taxon>
        <taxon>Fungi incertae sedis</taxon>
        <taxon>Mucoromycota</taxon>
        <taxon>Glomeromycotina</taxon>
        <taxon>Glomeromycetes</taxon>
        <taxon>Diversisporales</taxon>
        <taxon>Gigasporaceae</taxon>
        <taxon>Gigaspora</taxon>
    </lineage>
</organism>
<dbReference type="GO" id="GO:0004713">
    <property type="term" value="F:protein tyrosine kinase activity"/>
    <property type="evidence" value="ECO:0007669"/>
    <property type="project" value="UniProtKB-KW"/>
</dbReference>
<keyword evidence="2" id="KW-1185">Reference proteome</keyword>
<comment type="caution">
    <text evidence="1">The sequence shown here is derived from an EMBL/GenBank/DDBJ whole genome shotgun (WGS) entry which is preliminary data.</text>
</comment>
<dbReference type="OrthoDB" id="2384430at2759"/>
<dbReference type="AlphaFoldDB" id="A0A8H3X471"/>
<dbReference type="Proteomes" id="UP000439903">
    <property type="component" value="Unassembled WGS sequence"/>
</dbReference>
<evidence type="ECO:0000313" key="1">
    <source>
        <dbReference type="EMBL" id="KAF0396839.1"/>
    </source>
</evidence>
<keyword evidence="1" id="KW-0418">Kinase</keyword>
<protein>
    <submittedName>
        <fullName evidence="1">Putative Non-specific protein-tyrosine kinase</fullName>
    </submittedName>
</protein>
<dbReference type="Gene3D" id="1.25.40.10">
    <property type="entry name" value="Tetratricopeptide repeat domain"/>
    <property type="match status" value="1"/>
</dbReference>
<dbReference type="EMBL" id="WTPW01002109">
    <property type="protein sequence ID" value="KAF0396839.1"/>
    <property type="molecule type" value="Genomic_DNA"/>
</dbReference>
<dbReference type="InterPro" id="IPR011990">
    <property type="entry name" value="TPR-like_helical_dom_sf"/>
</dbReference>
<keyword evidence="1" id="KW-0829">Tyrosine-protein kinase</keyword>
<keyword evidence="1" id="KW-0808">Transferase</keyword>
<sequence>MNNFLFDKIDSEELAYNYLYGIGVKKDEKKIFEYYMRDGKGVNQNYSKAFTKHLKSTNMGYMIAMYNIAQLYRYKEGSSACELLVQNCRSLLKTNKSPDHINPELKRILNDDSEF</sequence>
<evidence type="ECO:0000313" key="2">
    <source>
        <dbReference type="Proteomes" id="UP000439903"/>
    </source>
</evidence>
<accession>A0A8H3X471</accession>
<dbReference type="SUPFAM" id="SSF81901">
    <property type="entry name" value="HCP-like"/>
    <property type="match status" value="1"/>
</dbReference>